<protein>
    <submittedName>
        <fullName evidence="2">Uncharacterized protein</fullName>
    </submittedName>
</protein>
<evidence type="ECO:0000313" key="2">
    <source>
        <dbReference type="EMBL" id="PUZ36280.1"/>
    </source>
</evidence>
<dbReference type="EMBL" id="CM009757">
    <property type="protein sequence ID" value="PUZ36280.1"/>
    <property type="molecule type" value="Genomic_DNA"/>
</dbReference>
<evidence type="ECO:0000256" key="1">
    <source>
        <dbReference type="SAM" id="MobiDB-lite"/>
    </source>
</evidence>
<dbReference type="Pfam" id="PF11493">
    <property type="entry name" value="TSP9"/>
    <property type="match status" value="1"/>
</dbReference>
<dbReference type="GO" id="GO:0009507">
    <property type="term" value="C:chloroplast"/>
    <property type="evidence" value="ECO:0007669"/>
    <property type="project" value="TreeGrafter"/>
</dbReference>
<accession>A0A2T7BYV5</accession>
<proteinExistence type="predicted"/>
<dbReference type="InterPro" id="IPR037244">
    <property type="entry name" value="TSP9_sf"/>
</dbReference>
<evidence type="ECO:0000313" key="3">
    <source>
        <dbReference type="Proteomes" id="UP000244336"/>
    </source>
</evidence>
<dbReference type="OrthoDB" id="692182at2759"/>
<keyword evidence="3" id="KW-1185">Reference proteome</keyword>
<feature type="region of interest" description="Disordered" evidence="1">
    <location>
        <begin position="1"/>
        <end position="46"/>
    </location>
</feature>
<gene>
    <name evidence="2" type="ORF">GQ55_9G025100</name>
</gene>
<organism evidence="2 3">
    <name type="scientific">Panicum hallii var. hallii</name>
    <dbReference type="NCBI Taxonomy" id="1504633"/>
    <lineage>
        <taxon>Eukaryota</taxon>
        <taxon>Viridiplantae</taxon>
        <taxon>Streptophyta</taxon>
        <taxon>Embryophyta</taxon>
        <taxon>Tracheophyta</taxon>
        <taxon>Spermatophyta</taxon>
        <taxon>Magnoliopsida</taxon>
        <taxon>Liliopsida</taxon>
        <taxon>Poales</taxon>
        <taxon>Poaceae</taxon>
        <taxon>PACMAD clade</taxon>
        <taxon>Panicoideae</taxon>
        <taxon>Panicodae</taxon>
        <taxon>Paniceae</taxon>
        <taxon>Panicinae</taxon>
        <taxon>Panicum</taxon>
        <taxon>Panicum sect. Panicum</taxon>
    </lineage>
</organism>
<name>A0A2T7BYV5_9POAL</name>
<dbReference type="Proteomes" id="UP000244336">
    <property type="component" value="Chromosome 9"/>
</dbReference>
<dbReference type="SUPFAM" id="SSF144256">
    <property type="entry name" value="TSP9-like"/>
    <property type="match status" value="1"/>
</dbReference>
<dbReference type="PANTHER" id="PTHR36370:SF2">
    <property type="entry name" value="THYLAKOID SOLUBLE PHOSPHOPROTEIN TSP9"/>
    <property type="match status" value="1"/>
</dbReference>
<dbReference type="InterPro" id="IPR021584">
    <property type="entry name" value="TSP9"/>
</dbReference>
<feature type="region of interest" description="Disordered" evidence="1">
    <location>
        <begin position="72"/>
        <end position="124"/>
    </location>
</feature>
<feature type="compositionally biased region" description="Low complexity" evidence="1">
    <location>
        <begin position="7"/>
        <end position="23"/>
    </location>
</feature>
<sequence length="124" mass="12294">MASVGFGSTVAAVAPASSSAAGRSRPRRSVLAVPAATRGSPAPAKEEKSLGDFIFGVIFKKDQLVETDPLLNKVDGAPARGGTTSSRAKTTRGGTTAGGKKAASSDDGGNGLGFNIGGLFDKKG</sequence>
<dbReference type="AlphaFoldDB" id="A0A2T7BYV5"/>
<reference evidence="2 3" key="1">
    <citation type="submission" date="2018-04" db="EMBL/GenBank/DDBJ databases">
        <title>WGS assembly of Panicum hallii var. hallii HAL2.</title>
        <authorList>
            <person name="Lovell J."/>
            <person name="Jenkins J."/>
            <person name="Lowry D."/>
            <person name="Mamidi S."/>
            <person name="Sreedasyam A."/>
            <person name="Weng X."/>
            <person name="Barry K."/>
            <person name="Bonette J."/>
            <person name="Campitelli B."/>
            <person name="Daum C."/>
            <person name="Gordon S."/>
            <person name="Gould B."/>
            <person name="Lipzen A."/>
            <person name="MacQueen A."/>
            <person name="Palacio-Mejia J."/>
            <person name="Plott C."/>
            <person name="Shakirov E."/>
            <person name="Shu S."/>
            <person name="Yoshinaga Y."/>
            <person name="Zane M."/>
            <person name="Rokhsar D."/>
            <person name="Grimwood J."/>
            <person name="Schmutz J."/>
            <person name="Juenger T."/>
        </authorList>
    </citation>
    <scope>NUCLEOTIDE SEQUENCE [LARGE SCALE GENOMIC DNA]</scope>
    <source>
        <strain evidence="3">cv. HAL2</strain>
    </source>
</reference>
<feature type="compositionally biased region" description="Low complexity" evidence="1">
    <location>
        <begin position="80"/>
        <end position="107"/>
    </location>
</feature>
<dbReference type="Gramene" id="PUZ36280">
    <property type="protein sequence ID" value="PUZ36280"/>
    <property type="gene ID" value="GQ55_9G025100"/>
</dbReference>
<dbReference type="PANTHER" id="PTHR36370">
    <property type="entry name" value="THYLAKOID SOLUBLE PHOSPHOPROTEIN"/>
    <property type="match status" value="1"/>
</dbReference>